<dbReference type="Pfam" id="PF13360">
    <property type="entry name" value="PQQ_2"/>
    <property type="match status" value="1"/>
</dbReference>
<dbReference type="InterPro" id="IPR018391">
    <property type="entry name" value="PQQ_b-propeller_rpt"/>
</dbReference>
<sequence>MKQILKIISIFILASCQTLGFNQEDPNGPVKLDLNYESFMSESWTNKAEIPLINFNFFDENIESEMFFDLNGTTVFAVNKNQLVLTNYDSGQILKSFELETSRIISGVSVGYNTFLYADADGIIYAHDSNSGELKWTKALEDVVLSEILITSTAVYVQTSSDVLYGLDLQNGETQWSKKAQAPLLSIRGTASPITFEGLIFTSFSNGRLAAVREVDGIQLWEKPISRLKGSTELEKLMDADSKAVPINEDIFVANYNGSLTRFNIRNGEKVFSVDHSTLKPIILYKSTIASINTDQEIIGFNAINGTEIWRSQKFKNRDITDLILYDDKLYFGDFEGFIHEINPENGLITGLVKTELKSIKQIAIYSDKLIVQDTDGSISGFDLN</sequence>
<dbReference type="PANTHER" id="PTHR34512:SF30">
    <property type="entry name" value="OUTER MEMBRANE PROTEIN ASSEMBLY FACTOR BAMB"/>
    <property type="match status" value="1"/>
</dbReference>
<dbReference type="EMBL" id="SHBL01000014">
    <property type="protein sequence ID" value="RZO24107.1"/>
    <property type="molecule type" value="Genomic_DNA"/>
</dbReference>
<dbReference type="InterPro" id="IPR002372">
    <property type="entry name" value="PQQ_rpt_dom"/>
</dbReference>
<name>A0A520MSE2_9GAMM</name>
<dbReference type="PANTHER" id="PTHR34512">
    <property type="entry name" value="CELL SURFACE PROTEIN"/>
    <property type="match status" value="1"/>
</dbReference>
<dbReference type="AlphaFoldDB" id="A0A520MSE2"/>
<dbReference type="Proteomes" id="UP000320146">
    <property type="component" value="Unassembled WGS sequence"/>
</dbReference>
<reference evidence="2 3" key="1">
    <citation type="submission" date="2019-02" db="EMBL/GenBank/DDBJ databases">
        <title>Prokaryotic population dynamics and viral predation in marine succession experiment using metagenomics: the confinement effect.</title>
        <authorList>
            <person name="Haro-Moreno J.M."/>
            <person name="Rodriguez-Valera F."/>
            <person name="Lopez-Perez M."/>
        </authorList>
    </citation>
    <scope>NUCLEOTIDE SEQUENCE [LARGE SCALE GENOMIC DNA]</scope>
    <source>
        <strain evidence="2">MED-G166</strain>
    </source>
</reference>
<evidence type="ECO:0000259" key="1">
    <source>
        <dbReference type="Pfam" id="PF13360"/>
    </source>
</evidence>
<feature type="domain" description="Pyrrolo-quinoline quinone repeat" evidence="1">
    <location>
        <begin position="85"/>
        <end position="311"/>
    </location>
</feature>
<dbReference type="Gene3D" id="2.130.10.10">
    <property type="entry name" value="YVTN repeat-like/Quinoprotein amine dehydrogenase"/>
    <property type="match status" value="1"/>
</dbReference>
<gene>
    <name evidence="2" type="ORF">EVA99_02320</name>
</gene>
<comment type="caution">
    <text evidence="2">The sequence shown here is derived from an EMBL/GenBank/DDBJ whole genome shotgun (WGS) entry which is preliminary data.</text>
</comment>
<dbReference type="SUPFAM" id="SSF50998">
    <property type="entry name" value="Quinoprotein alcohol dehydrogenase-like"/>
    <property type="match status" value="1"/>
</dbReference>
<evidence type="ECO:0000313" key="3">
    <source>
        <dbReference type="Proteomes" id="UP000320146"/>
    </source>
</evidence>
<organism evidence="2 3">
    <name type="scientific">SAR86 cluster bacterium</name>
    <dbReference type="NCBI Taxonomy" id="2030880"/>
    <lineage>
        <taxon>Bacteria</taxon>
        <taxon>Pseudomonadati</taxon>
        <taxon>Pseudomonadota</taxon>
        <taxon>Gammaproteobacteria</taxon>
        <taxon>SAR86 cluster</taxon>
    </lineage>
</organism>
<accession>A0A520MSE2</accession>
<dbReference type="InterPro" id="IPR015943">
    <property type="entry name" value="WD40/YVTN_repeat-like_dom_sf"/>
</dbReference>
<dbReference type="InterPro" id="IPR011047">
    <property type="entry name" value="Quinoprotein_ADH-like_sf"/>
</dbReference>
<evidence type="ECO:0000313" key="2">
    <source>
        <dbReference type="EMBL" id="RZO24107.1"/>
    </source>
</evidence>
<proteinExistence type="predicted"/>
<dbReference type="SMART" id="SM00564">
    <property type="entry name" value="PQQ"/>
    <property type="match status" value="6"/>
</dbReference>
<protein>
    <recommendedName>
        <fullName evidence="1">Pyrrolo-quinoline quinone repeat domain-containing protein</fullName>
    </recommendedName>
</protein>